<evidence type="ECO:0000313" key="2">
    <source>
        <dbReference type="EMBL" id="PKC64012.1"/>
    </source>
</evidence>
<reference evidence="2 3" key="4">
    <citation type="submission" date="2017-10" db="EMBL/GenBank/DDBJ databases">
        <title>Genome analyses suggest a sexual origin of heterokaryosis in a supposedly ancient asexual fungus.</title>
        <authorList>
            <person name="Corradi N."/>
            <person name="Sedzielewska K."/>
            <person name="Noel J."/>
            <person name="Charron P."/>
            <person name="Farinelli L."/>
            <person name="Marton T."/>
            <person name="Kruger M."/>
            <person name="Pelin A."/>
            <person name="Brachmann A."/>
            <person name="Corradi N."/>
        </authorList>
    </citation>
    <scope>NUCLEOTIDE SEQUENCE [LARGE SCALE GENOMIC DNA]</scope>
    <source>
        <strain evidence="2 3">A1</strain>
    </source>
</reference>
<reference evidence="2 3" key="3">
    <citation type="submission" date="2017-10" db="EMBL/GenBank/DDBJ databases">
        <title>Extensive intraspecific genome diversity in a model arbuscular mycorrhizal fungus.</title>
        <authorList>
            <person name="Chen E.C.H."/>
            <person name="Morin E."/>
            <person name="Baudet D."/>
            <person name="Noel J."/>
            <person name="Ndikumana S."/>
            <person name="Charron P."/>
            <person name="St-Onge C."/>
            <person name="Giorgi J."/>
            <person name="Grigoriev I.V."/>
            <person name="Roux C."/>
            <person name="Martin F.M."/>
            <person name="Corradi N."/>
        </authorList>
    </citation>
    <scope>NUCLEOTIDE SEQUENCE [LARGE SCALE GENOMIC DNA]</scope>
    <source>
        <strain evidence="2 3">A1</strain>
    </source>
</reference>
<dbReference type="EMBL" id="LLXJ01000628">
    <property type="protein sequence ID" value="PKC07567.1"/>
    <property type="molecule type" value="Genomic_DNA"/>
</dbReference>
<gene>
    <name evidence="2" type="ORF">RhiirA1_422075</name>
    <name evidence="1" type="ORF">RhiirA5_359039</name>
</gene>
<comment type="caution">
    <text evidence="1">The sequence shown here is derived from an EMBL/GenBank/DDBJ whole genome shotgun (WGS) entry which is preliminary data.</text>
</comment>
<organism evidence="1 4">
    <name type="scientific">Rhizophagus irregularis</name>
    <dbReference type="NCBI Taxonomy" id="588596"/>
    <lineage>
        <taxon>Eukaryota</taxon>
        <taxon>Fungi</taxon>
        <taxon>Fungi incertae sedis</taxon>
        <taxon>Mucoromycota</taxon>
        <taxon>Glomeromycotina</taxon>
        <taxon>Glomeromycetes</taxon>
        <taxon>Glomerales</taxon>
        <taxon>Glomeraceae</taxon>
        <taxon>Rhizophagus</taxon>
    </lineage>
</organism>
<evidence type="ECO:0000313" key="4">
    <source>
        <dbReference type="Proteomes" id="UP000232722"/>
    </source>
</evidence>
<dbReference type="Proteomes" id="UP000232688">
    <property type="component" value="Unassembled WGS sequence"/>
</dbReference>
<proteinExistence type="predicted"/>
<dbReference type="AlphaFoldDB" id="A0A2N0PL58"/>
<protein>
    <submittedName>
        <fullName evidence="1">Uncharacterized protein</fullName>
    </submittedName>
</protein>
<evidence type="ECO:0000313" key="1">
    <source>
        <dbReference type="EMBL" id="PKC07567.1"/>
    </source>
</evidence>
<sequence length="132" mass="15763">LNFSFTIQTRDDSIIIKDYVIQIHELLSNVYNIPNDKQKQQNFYSEVDLVIREHRKFLIQNENTNSVELITNVEENEPLLNGNDYQKTDHHSSEKIEKHFLVSLKKIPNFTWLLNGWIMEIYMNTIQILEII</sequence>
<dbReference type="Proteomes" id="UP000232722">
    <property type="component" value="Unassembled WGS sequence"/>
</dbReference>
<name>A0A2N0PL58_9GLOM</name>
<evidence type="ECO:0000313" key="3">
    <source>
        <dbReference type="Proteomes" id="UP000232688"/>
    </source>
</evidence>
<accession>A0A2N0PL58</accession>
<dbReference type="EMBL" id="LLXH01000678">
    <property type="protein sequence ID" value="PKC64012.1"/>
    <property type="molecule type" value="Genomic_DNA"/>
</dbReference>
<dbReference type="VEuPathDB" id="FungiDB:RhiirA1_422075"/>
<reference evidence="1 4" key="2">
    <citation type="submission" date="2017-09" db="EMBL/GenBank/DDBJ databases">
        <title>Extensive intraspecific genome diversity in a model arbuscular mycorrhizal fungus.</title>
        <authorList>
            <person name="Chen E.C."/>
            <person name="Morin E."/>
            <person name="Beaudet D."/>
            <person name="Noel J."/>
            <person name="Ndikumana S."/>
            <person name="Charron P."/>
            <person name="St-Onge C."/>
            <person name="Giorgi J."/>
            <person name="Grigoriev I.V."/>
            <person name="Roux C."/>
            <person name="Martin F.M."/>
            <person name="Corradi N."/>
        </authorList>
    </citation>
    <scope>NUCLEOTIDE SEQUENCE [LARGE SCALE GENOMIC DNA]</scope>
    <source>
        <strain evidence="1 4">A5</strain>
    </source>
</reference>
<reference evidence="1 4" key="1">
    <citation type="submission" date="2016-04" db="EMBL/GenBank/DDBJ databases">
        <title>Genome analyses suggest a sexual origin of heterokaryosis in a supposedly ancient asexual fungus.</title>
        <authorList>
            <person name="Ropars J."/>
            <person name="Sedzielewska K."/>
            <person name="Noel J."/>
            <person name="Charron P."/>
            <person name="Farinelli L."/>
            <person name="Marton T."/>
            <person name="Kruger M."/>
            <person name="Pelin A."/>
            <person name="Brachmann A."/>
            <person name="Corradi N."/>
        </authorList>
    </citation>
    <scope>NUCLEOTIDE SEQUENCE [LARGE SCALE GENOMIC DNA]</scope>
    <source>
        <strain evidence="1 4">A5</strain>
    </source>
</reference>
<feature type="non-terminal residue" evidence="1">
    <location>
        <position position="1"/>
    </location>
</feature>